<evidence type="ECO:0000256" key="15">
    <source>
        <dbReference type="PIRSR" id="PIRSR641708-2"/>
    </source>
</evidence>
<feature type="active site" description="Nucleophile" evidence="14">
    <location>
        <position position="173"/>
    </location>
</feature>
<accession>A0AA39QZY1</accession>
<dbReference type="GO" id="GO:0031119">
    <property type="term" value="P:tRNA pseudouridine synthesis"/>
    <property type="evidence" value="ECO:0007669"/>
    <property type="project" value="InterPro"/>
</dbReference>
<gene>
    <name evidence="18" type="ORF">JMJ35_005902</name>
</gene>
<dbReference type="GO" id="GO:0003723">
    <property type="term" value="F:RNA binding"/>
    <property type="evidence" value="ECO:0007669"/>
    <property type="project" value="InterPro"/>
</dbReference>
<dbReference type="PANTHER" id="PTHR11142">
    <property type="entry name" value="PSEUDOURIDYLATE SYNTHASE"/>
    <property type="match status" value="1"/>
</dbReference>
<dbReference type="Gene3D" id="3.30.70.580">
    <property type="entry name" value="Pseudouridine synthase I, catalytic domain, N-terminal subdomain"/>
    <property type="match status" value="1"/>
</dbReference>
<keyword evidence="6" id="KW-0819">tRNA processing</keyword>
<dbReference type="EMBL" id="JAFEKC020000013">
    <property type="protein sequence ID" value="KAK0511329.1"/>
    <property type="molecule type" value="Genomic_DNA"/>
</dbReference>
<evidence type="ECO:0000313" key="18">
    <source>
        <dbReference type="EMBL" id="KAK0511329.1"/>
    </source>
</evidence>
<sequence>MGAYTIATSKMEQGNQAQADAVQERERPREQRRERARGNSRGRGGRGDRGGRDRKRDIGRAEWSKNKVDRRTQQTENREAAKRRKLDGKEEEIPIYAVKFSKEEIDAQEKKPKRKVAVMIGYSGSGYKGMQLNHHEKTIEGDLFSAFVAAGAISKANADDPKKSSLVRCARTDKGVHAAGNLISLKLIVEDPDIVAKINEKLSPQIRVWGIERTNGSFNAYNFVDSRIYEYLIPTHSFLPPHPKSFLAKKIVELAEEADDLEGYLSRQAEVANVWAEMEEKYVKPVIAAIDPVIRELALKALYDHDYNMVSADSMPVTEEQKQATREITPQGQFDSVTAAIKIEASHEEAPLFAKKSQIGGTTKDDPDAKPLLEVAAIKHSKVLTPLEIAVRLLKQAHVTAKKAYRIHPARLARVQSVLSRFVGTHKFHNYTVDKSAKDASATRIIKSFNVNSTPIIINDTEWLSLKVHGQSFMMHQIRKMVSMVAFIVRCGCHDGRMQDSFMADRISIPKAPSLGLLLERPVFDAYNERLEQFGHKKIDFGRYEKEMEEFKQREIYERIFREEEKESVFHAFFSALDNTKSAQLLYLSSVGLEATKRRIENEDGGVKKEEGIEDVDSEDDRKGDGEEG</sequence>
<dbReference type="Proteomes" id="UP001166286">
    <property type="component" value="Unassembled WGS sequence"/>
</dbReference>
<comment type="similarity">
    <text evidence="4">Belongs to the tRNA pseudouridine synthase TruA family.</text>
</comment>
<comment type="catalytic activity">
    <reaction evidence="2">
        <text>uridine in snRNA = pseudouridine in snRNA</text>
        <dbReference type="Rhea" id="RHEA:51124"/>
        <dbReference type="Rhea" id="RHEA-COMP:12891"/>
        <dbReference type="Rhea" id="RHEA-COMP:12892"/>
        <dbReference type="ChEBI" id="CHEBI:65314"/>
        <dbReference type="ChEBI" id="CHEBI:65315"/>
    </reaction>
</comment>
<feature type="binding site" evidence="15">
    <location>
        <position position="229"/>
    </location>
    <ligand>
        <name>substrate</name>
    </ligand>
</feature>
<dbReference type="FunFam" id="3.30.70.580:FF:000002">
    <property type="entry name" value="tRNA pseudouridine synthase"/>
    <property type="match status" value="1"/>
</dbReference>
<feature type="region of interest" description="Disordered" evidence="16">
    <location>
        <begin position="1"/>
        <end position="86"/>
    </location>
</feature>
<feature type="region of interest" description="Disordered" evidence="16">
    <location>
        <begin position="599"/>
        <end position="629"/>
    </location>
</feature>
<evidence type="ECO:0000259" key="17">
    <source>
        <dbReference type="Pfam" id="PF01416"/>
    </source>
</evidence>
<dbReference type="GO" id="GO:0031120">
    <property type="term" value="P:snRNA pseudouridine synthesis"/>
    <property type="evidence" value="ECO:0007669"/>
    <property type="project" value="UniProtKB-ARBA"/>
</dbReference>
<organism evidence="18 19">
    <name type="scientific">Cladonia borealis</name>
    <dbReference type="NCBI Taxonomy" id="184061"/>
    <lineage>
        <taxon>Eukaryota</taxon>
        <taxon>Fungi</taxon>
        <taxon>Dikarya</taxon>
        <taxon>Ascomycota</taxon>
        <taxon>Pezizomycotina</taxon>
        <taxon>Lecanoromycetes</taxon>
        <taxon>OSLEUM clade</taxon>
        <taxon>Lecanoromycetidae</taxon>
        <taxon>Lecanorales</taxon>
        <taxon>Lecanorineae</taxon>
        <taxon>Cladoniaceae</taxon>
        <taxon>Cladonia</taxon>
    </lineage>
</organism>
<evidence type="ECO:0000256" key="10">
    <source>
        <dbReference type="ARBA" id="ARBA00053072"/>
    </source>
</evidence>
<feature type="compositionally biased region" description="Basic and acidic residues" evidence="16">
    <location>
        <begin position="22"/>
        <end position="37"/>
    </location>
</feature>
<keyword evidence="5" id="KW-0507">mRNA processing</keyword>
<comment type="subcellular location">
    <subcellularLocation>
        <location evidence="3">Nucleus</location>
    </subcellularLocation>
</comment>
<evidence type="ECO:0000256" key="5">
    <source>
        <dbReference type="ARBA" id="ARBA00022664"/>
    </source>
</evidence>
<dbReference type="PANTHER" id="PTHR11142:SF4">
    <property type="entry name" value="PSEUDOURIDYLATE SYNTHASE 1 HOMOLOG"/>
    <property type="match status" value="1"/>
</dbReference>
<evidence type="ECO:0000256" key="2">
    <source>
        <dbReference type="ARBA" id="ARBA00001832"/>
    </source>
</evidence>
<evidence type="ECO:0000313" key="19">
    <source>
        <dbReference type="Proteomes" id="UP001166286"/>
    </source>
</evidence>
<dbReference type="GO" id="GO:0005634">
    <property type="term" value="C:nucleus"/>
    <property type="evidence" value="ECO:0007669"/>
    <property type="project" value="UniProtKB-SubCell"/>
</dbReference>
<dbReference type="SUPFAM" id="SSF55120">
    <property type="entry name" value="Pseudouridine synthase"/>
    <property type="match status" value="1"/>
</dbReference>
<comment type="catalytic activity">
    <reaction evidence="9">
        <text>a uridine in tRNA = a pseudouridine in tRNA</text>
        <dbReference type="Rhea" id="RHEA:54572"/>
        <dbReference type="Rhea" id="RHEA-COMP:13339"/>
        <dbReference type="Rhea" id="RHEA-COMP:13934"/>
        <dbReference type="ChEBI" id="CHEBI:65314"/>
        <dbReference type="ChEBI" id="CHEBI:65315"/>
    </reaction>
</comment>
<dbReference type="CDD" id="cd02568">
    <property type="entry name" value="PseudoU_synth_PUS1_PUS2"/>
    <property type="match status" value="1"/>
</dbReference>
<dbReference type="GO" id="GO:1990481">
    <property type="term" value="P:mRNA pseudouridine synthesis"/>
    <property type="evidence" value="ECO:0007669"/>
    <property type="project" value="TreeGrafter"/>
</dbReference>
<evidence type="ECO:0000256" key="3">
    <source>
        <dbReference type="ARBA" id="ARBA00004123"/>
    </source>
</evidence>
<feature type="compositionally biased region" description="Basic and acidic residues" evidence="16">
    <location>
        <begin position="599"/>
        <end position="611"/>
    </location>
</feature>
<dbReference type="InterPro" id="IPR020097">
    <property type="entry name" value="PsdUridine_synth_TruA_a/b_dom"/>
</dbReference>
<keyword evidence="19" id="KW-1185">Reference proteome</keyword>
<evidence type="ECO:0000256" key="4">
    <source>
        <dbReference type="ARBA" id="ARBA00009375"/>
    </source>
</evidence>
<proteinExistence type="inferred from homology"/>
<dbReference type="GO" id="GO:0009982">
    <property type="term" value="F:pseudouridine synthase activity"/>
    <property type="evidence" value="ECO:0007669"/>
    <property type="project" value="InterPro"/>
</dbReference>
<evidence type="ECO:0000256" key="12">
    <source>
        <dbReference type="ARBA" id="ARBA00079072"/>
    </source>
</evidence>
<feature type="compositionally biased region" description="Basic and acidic residues" evidence="16">
    <location>
        <begin position="45"/>
        <end position="80"/>
    </location>
</feature>
<dbReference type="InterPro" id="IPR001406">
    <property type="entry name" value="PsdUridine_synth_TruA"/>
</dbReference>
<name>A0AA39QZY1_9LECA</name>
<evidence type="ECO:0000256" key="14">
    <source>
        <dbReference type="PIRSR" id="PIRSR641708-1"/>
    </source>
</evidence>
<dbReference type="AlphaFoldDB" id="A0AA39QZY1"/>
<evidence type="ECO:0000256" key="1">
    <source>
        <dbReference type="ARBA" id="ARBA00001166"/>
    </source>
</evidence>
<evidence type="ECO:0000256" key="8">
    <source>
        <dbReference type="ARBA" id="ARBA00023242"/>
    </source>
</evidence>
<dbReference type="InterPro" id="IPR020103">
    <property type="entry name" value="PsdUridine_synth_cat_dom_sf"/>
</dbReference>
<comment type="catalytic activity">
    <reaction evidence="1">
        <text>a uridine in mRNA = a pseudouridine in mRNA</text>
        <dbReference type="Rhea" id="RHEA:56644"/>
        <dbReference type="Rhea" id="RHEA-COMP:14658"/>
        <dbReference type="Rhea" id="RHEA-COMP:14659"/>
        <dbReference type="ChEBI" id="CHEBI:65314"/>
        <dbReference type="ChEBI" id="CHEBI:65315"/>
    </reaction>
</comment>
<reference evidence="18" key="1">
    <citation type="submission" date="2023-03" db="EMBL/GenBank/DDBJ databases">
        <title>Complete genome of Cladonia borealis.</title>
        <authorList>
            <person name="Park H."/>
        </authorList>
    </citation>
    <scope>NUCLEOTIDE SEQUENCE</scope>
    <source>
        <strain evidence="18">ANT050790</strain>
    </source>
</reference>
<evidence type="ECO:0000256" key="16">
    <source>
        <dbReference type="SAM" id="MobiDB-lite"/>
    </source>
</evidence>
<feature type="domain" description="Pseudouridine synthase I TruA alpha/beta" evidence="17">
    <location>
        <begin position="421"/>
        <end position="525"/>
    </location>
</feature>
<evidence type="ECO:0000256" key="7">
    <source>
        <dbReference type="ARBA" id="ARBA00023235"/>
    </source>
</evidence>
<evidence type="ECO:0000256" key="6">
    <source>
        <dbReference type="ARBA" id="ARBA00022694"/>
    </source>
</evidence>
<dbReference type="GO" id="GO:0006397">
    <property type="term" value="P:mRNA processing"/>
    <property type="evidence" value="ECO:0007669"/>
    <property type="project" value="UniProtKB-KW"/>
</dbReference>
<evidence type="ECO:0000256" key="13">
    <source>
        <dbReference type="ARBA" id="ARBA00080858"/>
    </source>
</evidence>
<feature type="compositionally biased region" description="Polar residues" evidence="16">
    <location>
        <begin position="1"/>
        <end position="18"/>
    </location>
</feature>
<dbReference type="Gene3D" id="3.30.70.660">
    <property type="entry name" value="Pseudouridine synthase I, catalytic domain, C-terminal subdomain"/>
    <property type="match status" value="1"/>
</dbReference>
<evidence type="ECO:0000256" key="11">
    <source>
        <dbReference type="ARBA" id="ARBA00073968"/>
    </source>
</evidence>
<dbReference type="InterPro" id="IPR020095">
    <property type="entry name" value="PsdUridine_synth_TruA_C"/>
</dbReference>
<dbReference type="InterPro" id="IPR041708">
    <property type="entry name" value="PUS1/PUS2-like"/>
</dbReference>
<dbReference type="InterPro" id="IPR020094">
    <property type="entry name" value="TruA/RsuA/RluB/E/F_N"/>
</dbReference>
<dbReference type="FunFam" id="3.30.70.660:FF:000002">
    <property type="entry name" value="tRNA pseudouridine synthase"/>
    <property type="match status" value="1"/>
</dbReference>
<keyword evidence="8" id="KW-0539">Nucleus</keyword>
<feature type="compositionally biased region" description="Basic and acidic residues" evidence="16">
    <location>
        <begin position="620"/>
        <end position="629"/>
    </location>
</feature>
<comment type="function">
    <text evidence="10">Formation of pseudouridine at positions 27 and 28 in the anticodon stem and loop of transfer RNAs; at positions 34 and 36 of intron-containing precursor tRNA(Ile) and at position 35 in the intron-containing tRNA(Tyr). Catalyzes pseudouridylation at position 44 in U2 snRNA. Also catalyzes pseudouridylation of mRNAs.</text>
</comment>
<comment type="caution">
    <text evidence="18">The sequence shown here is derived from an EMBL/GenBank/DDBJ whole genome shotgun (WGS) entry which is preliminary data.</text>
</comment>
<dbReference type="Pfam" id="PF01416">
    <property type="entry name" value="PseudoU_synth_1"/>
    <property type="match status" value="1"/>
</dbReference>
<protein>
    <recommendedName>
        <fullName evidence="11">tRNA pseudouridine synthase 1</fullName>
    </recommendedName>
    <alternativeName>
        <fullName evidence="12">tRNA pseudouridylate synthase 1</fullName>
    </alternativeName>
    <alternativeName>
        <fullName evidence="13">tRNA-uridine isomerase 1</fullName>
    </alternativeName>
</protein>
<evidence type="ECO:0000256" key="9">
    <source>
        <dbReference type="ARBA" id="ARBA00036943"/>
    </source>
</evidence>
<keyword evidence="7" id="KW-0413">Isomerase</keyword>